<proteinExistence type="predicted"/>
<evidence type="ECO:0000313" key="2">
    <source>
        <dbReference type="EMBL" id="KAK1600067.1"/>
    </source>
</evidence>
<name>A0AAD8QCI9_9PEZI</name>
<feature type="region of interest" description="Disordered" evidence="1">
    <location>
        <begin position="134"/>
        <end position="202"/>
    </location>
</feature>
<evidence type="ECO:0000313" key="3">
    <source>
        <dbReference type="Proteomes" id="UP001230504"/>
    </source>
</evidence>
<accession>A0AAD8QCI9</accession>
<feature type="compositionally biased region" description="Polar residues" evidence="1">
    <location>
        <begin position="183"/>
        <end position="202"/>
    </location>
</feature>
<dbReference type="RefSeq" id="XP_060420563.1">
    <property type="nucleotide sequence ID" value="XM_060558158.1"/>
</dbReference>
<comment type="caution">
    <text evidence="2">The sequence shown here is derived from an EMBL/GenBank/DDBJ whole genome shotgun (WGS) entry which is preliminary data.</text>
</comment>
<gene>
    <name evidence="2" type="ORF">LY79DRAFT_5582</name>
</gene>
<dbReference type="EMBL" id="JAHLJV010000001">
    <property type="protein sequence ID" value="KAK1600067.1"/>
    <property type="molecule type" value="Genomic_DNA"/>
</dbReference>
<keyword evidence="3" id="KW-1185">Reference proteome</keyword>
<protein>
    <submittedName>
        <fullName evidence="2">Uncharacterized protein</fullName>
    </submittedName>
</protein>
<feature type="compositionally biased region" description="Polar residues" evidence="1">
    <location>
        <begin position="150"/>
        <end position="167"/>
    </location>
</feature>
<dbReference type="GeneID" id="85442398"/>
<sequence>MDGGPLPSSDFHAFPTTTNRELQVATPIYTEQQSKSSFEQVLISSPQPEVSDCHRLGMRVRGFHASCFVSCFSCLMCLKRPNVGTRHNITYAFPHPPTPSSSHPLRGAFVGPVLPDPMDTDEEGWSLSPEWITSCQQSDRNPAPHHLRPSATSSNTRGIVGQRNIQPGPQPPPTVLRTGKAMSHSSGRGRQTKSNSIRLPRE</sequence>
<reference evidence="2" key="1">
    <citation type="submission" date="2021-06" db="EMBL/GenBank/DDBJ databases">
        <title>Comparative genomics, transcriptomics and evolutionary studies reveal genomic signatures of adaptation to plant cell wall in hemibiotrophic fungi.</title>
        <authorList>
            <consortium name="DOE Joint Genome Institute"/>
            <person name="Baroncelli R."/>
            <person name="Diaz J.F."/>
            <person name="Benocci T."/>
            <person name="Peng M."/>
            <person name="Battaglia E."/>
            <person name="Haridas S."/>
            <person name="Andreopoulos W."/>
            <person name="Labutti K."/>
            <person name="Pangilinan J."/>
            <person name="Floch G.L."/>
            <person name="Makela M.R."/>
            <person name="Henrissat B."/>
            <person name="Grigoriev I.V."/>
            <person name="Crouch J.A."/>
            <person name="De Vries R.P."/>
            <person name="Sukno S.A."/>
            <person name="Thon M.R."/>
        </authorList>
    </citation>
    <scope>NUCLEOTIDE SEQUENCE</scope>
    <source>
        <strain evidence="2">CBS 125086</strain>
    </source>
</reference>
<organism evidence="2 3">
    <name type="scientific">Colletotrichum navitas</name>
    <dbReference type="NCBI Taxonomy" id="681940"/>
    <lineage>
        <taxon>Eukaryota</taxon>
        <taxon>Fungi</taxon>
        <taxon>Dikarya</taxon>
        <taxon>Ascomycota</taxon>
        <taxon>Pezizomycotina</taxon>
        <taxon>Sordariomycetes</taxon>
        <taxon>Hypocreomycetidae</taxon>
        <taxon>Glomerellales</taxon>
        <taxon>Glomerellaceae</taxon>
        <taxon>Colletotrichum</taxon>
        <taxon>Colletotrichum graminicola species complex</taxon>
    </lineage>
</organism>
<evidence type="ECO:0000256" key="1">
    <source>
        <dbReference type="SAM" id="MobiDB-lite"/>
    </source>
</evidence>
<dbReference type="AlphaFoldDB" id="A0AAD8QCI9"/>
<dbReference type="Proteomes" id="UP001230504">
    <property type="component" value="Unassembled WGS sequence"/>
</dbReference>